<organism evidence="2 3">
    <name type="scientific">Geodia barretti</name>
    <name type="common">Barrett's horny sponge</name>
    <dbReference type="NCBI Taxonomy" id="519541"/>
    <lineage>
        <taxon>Eukaryota</taxon>
        <taxon>Metazoa</taxon>
        <taxon>Porifera</taxon>
        <taxon>Demospongiae</taxon>
        <taxon>Heteroscleromorpha</taxon>
        <taxon>Tetractinellida</taxon>
        <taxon>Astrophorina</taxon>
        <taxon>Geodiidae</taxon>
        <taxon>Geodia</taxon>
    </lineage>
</organism>
<keyword evidence="1" id="KW-0472">Membrane</keyword>
<reference evidence="2" key="1">
    <citation type="submission" date="2023-03" db="EMBL/GenBank/DDBJ databases">
        <authorList>
            <person name="Steffen K."/>
            <person name="Cardenas P."/>
        </authorList>
    </citation>
    <scope>NUCLEOTIDE SEQUENCE</scope>
</reference>
<accession>A0AA35WSA1</accession>
<dbReference type="AlphaFoldDB" id="A0AA35WSA1"/>
<keyword evidence="1" id="KW-0812">Transmembrane</keyword>
<keyword evidence="3" id="KW-1185">Reference proteome</keyword>
<protein>
    <submittedName>
        <fullName evidence="2">CDP-diacylglycerol--inositol 3-phosphatidyltransferase</fullName>
    </submittedName>
</protein>
<sequence>MYSSLQLGDSSHKVTDLSANPVMRFYYTPRVLTVFCIGNEVFFISLYMLHFMLDLSATWKAWGLVAVATFPIAAMKHIIHGVQLILACQQLGRLDTINRLEKVK</sequence>
<dbReference type="Proteomes" id="UP001174909">
    <property type="component" value="Unassembled WGS sequence"/>
</dbReference>
<dbReference type="EMBL" id="CASHTH010002263">
    <property type="protein sequence ID" value="CAI8027191.1"/>
    <property type="molecule type" value="Genomic_DNA"/>
</dbReference>
<evidence type="ECO:0000313" key="2">
    <source>
        <dbReference type="EMBL" id="CAI8027191.1"/>
    </source>
</evidence>
<evidence type="ECO:0000256" key="1">
    <source>
        <dbReference type="SAM" id="Phobius"/>
    </source>
</evidence>
<comment type="caution">
    <text evidence="2">The sequence shown here is derived from an EMBL/GenBank/DDBJ whole genome shotgun (WGS) entry which is preliminary data.</text>
</comment>
<evidence type="ECO:0000313" key="3">
    <source>
        <dbReference type="Proteomes" id="UP001174909"/>
    </source>
</evidence>
<keyword evidence="1" id="KW-1133">Transmembrane helix</keyword>
<proteinExistence type="predicted"/>
<feature type="transmembrane region" description="Helical" evidence="1">
    <location>
        <begin position="31"/>
        <end position="53"/>
    </location>
</feature>
<gene>
    <name evidence="2" type="ORF">GBAR_LOCUS15567</name>
</gene>
<feature type="transmembrane region" description="Helical" evidence="1">
    <location>
        <begin position="59"/>
        <end position="79"/>
    </location>
</feature>
<name>A0AA35WSA1_GEOBA</name>